<dbReference type="STRING" id="288768.SAMEA3906486_01740"/>
<dbReference type="InterPro" id="IPR013752">
    <property type="entry name" value="KPA_reductase"/>
</dbReference>
<dbReference type="InterPro" id="IPR036291">
    <property type="entry name" value="NAD(P)-bd_dom_sf"/>
</dbReference>
<comment type="similarity">
    <text evidence="2 10">Belongs to the ketopantoate reductase family.</text>
</comment>
<feature type="domain" description="Ketopantoate reductase N-terminal" evidence="11">
    <location>
        <begin position="8"/>
        <end position="156"/>
    </location>
</feature>
<comment type="catalytic activity">
    <reaction evidence="9 10">
        <text>(R)-pantoate + NADP(+) = 2-dehydropantoate + NADPH + H(+)</text>
        <dbReference type="Rhea" id="RHEA:16233"/>
        <dbReference type="ChEBI" id="CHEBI:11561"/>
        <dbReference type="ChEBI" id="CHEBI:15378"/>
        <dbReference type="ChEBI" id="CHEBI:15980"/>
        <dbReference type="ChEBI" id="CHEBI:57783"/>
        <dbReference type="ChEBI" id="CHEBI:58349"/>
        <dbReference type="EC" id="1.1.1.169"/>
    </reaction>
</comment>
<keyword evidence="14" id="KW-1185">Reference proteome</keyword>
<keyword evidence="7 10" id="KW-0560">Oxidoreductase</keyword>
<evidence type="ECO:0000256" key="9">
    <source>
        <dbReference type="ARBA" id="ARBA00048793"/>
    </source>
</evidence>
<dbReference type="Pfam" id="PF08546">
    <property type="entry name" value="ApbA_C"/>
    <property type="match status" value="1"/>
</dbReference>
<dbReference type="GO" id="GO:0015940">
    <property type="term" value="P:pantothenate biosynthetic process"/>
    <property type="evidence" value="ECO:0007669"/>
    <property type="project" value="UniProtKB-UniPathway"/>
</dbReference>
<evidence type="ECO:0000256" key="5">
    <source>
        <dbReference type="ARBA" id="ARBA00022655"/>
    </source>
</evidence>
<dbReference type="SUPFAM" id="SSF48179">
    <property type="entry name" value="6-phosphogluconate dehydrogenase C-terminal domain-like"/>
    <property type="match status" value="1"/>
</dbReference>
<dbReference type="InterPro" id="IPR013328">
    <property type="entry name" value="6PGD_dom2"/>
</dbReference>
<dbReference type="Gene3D" id="3.40.50.720">
    <property type="entry name" value="NAD(P)-binding Rossmann-like Domain"/>
    <property type="match status" value="1"/>
</dbReference>
<dbReference type="PANTHER" id="PTHR43765">
    <property type="entry name" value="2-DEHYDROPANTOATE 2-REDUCTASE-RELATED"/>
    <property type="match status" value="1"/>
</dbReference>
<proteinExistence type="inferred from homology"/>
<keyword evidence="5 10" id="KW-0566">Pantothenate biosynthesis</keyword>
<feature type="domain" description="Ketopantoate reductase C-terminal" evidence="12">
    <location>
        <begin position="184"/>
        <end position="308"/>
    </location>
</feature>
<evidence type="ECO:0000259" key="11">
    <source>
        <dbReference type="Pfam" id="PF02558"/>
    </source>
</evidence>
<dbReference type="GO" id="GO:0008677">
    <property type="term" value="F:2-dehydropantoate 2-reductase activity"/>
    <property type="evidence" value="ECO:0007669"/>
    <property type="project" value="UniProtKB-EC"/>
</dbReference>
<evidence type="ECO:0000256" key="2">
    <source>
        <dbReference type="ARBA" id="ARBA00007870"/>
    </source>
</evidence>
<dbReference type="UniPathway" id="UPA00028">
    <property type="reaction ID" value="UER00004"/>
</dbReference>
<comment type="function">
    <text evidence="10">Catalyzes the NADPH-dependent reduction of ketopantoate into pantoic acid.</text>
</comment>
<dbReference type="InterPro" id="IPR013332">
    <property type="entry name" value="KPR_N"/>
</dbReference>
<dbReference type="EMBL" id="FKIF01000002">
    <property type="protein sequence ID" value="SAI67825.1"/>
    <property type="molecule type" value="Genomic_DNA"/>
</dbReference>
<dbReference type="SUPFAM" id="SSF51735">
    <property type="entry name" value="NAD(P)-binding Rossmann-fold domains"/>
    <property type="match status" value="1"/>
</dbReference>
<evidence type="ECO:0000313" key="14">
    <source>
        <dbReference type="Proteomes" id="UP000076848"/>
    </source>
</evidence>
<gene>
    <name evidence="13" type="primary">panE</name>
    <name evidence="13" type="ORF">SAMEA3906486_01740</name>
</gene>
<dbReference type="GO" id="GO:0005737">
    <property type="term" value="C:cytoplasm"/>
    <property type="evidence" value="ECO:0007669"/>
    <property type="project" value="TreeGrafter"/>
</dbReference>
<evidence type="ECO:0000313" key="13">
    <source>
        <dbReference type="EMBL" id="SAI67825.1"/>
    </source>
</evidence>
<evidence type="ECO:0000256" key="10">
    <source>
        <dbReference type="RuleBase" id="RU362068"/>
    </source>
</evidence>
<protein>
    <recommendedName>
        <fullName evidence="4 10">2-dehydropantoate 2-reductase</fullName>
        <ecNumber evidence="3 10">1.1.1.169</ecNumber>
    </recommendedName>
    <alternativeName>
        <fullName evidence="8 10">Ketopantoate reductase</fullName>
    </alternativeName>
</protein>
<dbReference type="InterPro" id="IPR050838">
    <property type="entry name" value="Ketopantoate_reductase"/>
</dbReference>
<evidence type="ECO:0000256" key="1">
    <source>
        <dbReference type="ARBA" id="ARBA00004994"/>
    </source>
</evidence>
<dbReference type="InterPro" id="IPR003710">
    <property type="entry name" value="ApbA"/>
</dbReference>
<comment type="pathway">
    <text evidence="1 10">Cofactor biosynthesis; (R)-pantothenate biosynthesis; (R)-pantoate from 3-methyl-2-oxobutanoate: step 2/2.</text>
</comment>
<evidence type="ECO:0000256" key="8">
    <source>
        <dbReference type="ARBA" id="ARBA00032024"/>
    </source>
</evidence>
<evidence type="ECO:0000256" key="7">
    <source>
        <dbReference type="ARBA" id="ARBA00023002"/>
    </source>
</evidence>
<dbReference type="NCBIfam" id="TIGR00745">
    <property type="entry name" value="apbA_panE"/>
    <property type="match status" value="1"/>
</dbReference>
<sequence length="322" mass="34331">MPDTQHRILVVGCGAMGGIFAAHLTRVADVTALDTDAAHVAAIRQDGLRIEGEEQFACTLRAETDAAALHGDNFDAMLFLVKSGRTADALAVLRPLLARNRPLLVTLQNGMGNSEILETGSDCKVARGVSLDAGRYLAPGRIAHLIRGNTTWLGPTRGEAADSAWLAALLTEAGLPTRTLDDPMDAVWSKFVFNCVMNPVGALLLGVNAARYGSPDITALIDDMARESTDVVRALGGRFAFDPMALVHDTRAGRRPVSRHAGSMALDIARGAATEIDELTGFIVREGERLGIAVHACRTVYRLVKGLETARGWQLAHPEPPA</sequence>
<dbReference type="EC" id="1.1.1.169" evidence="3 10"/>
<dbReference type="Gene3D" id="1.10.1040.10">
    <property type="entry name" value="N-(1-d-carboxylethyl)-l-norvaline Dehydrogenase, domain 2"/>
    <property type="match status" value="1"/>
</dbReference>
<evidence type="ECO:0000256" key="4">
    <source>
        <dbReference type="ARBA" id="ARBA00019465"/>
    </source>
</evidence>
<dbReference type="Pfam" id="PF02558">
    <property type="entry name" value="ApbA"/>
    <property type="match status" value="1"/>
</dbReference>
<dbReference type="GO" id="GO:0050661">
    <property type="term" value="F:NADP binding"/>
    <property type="evidence" value="ECO:0007669"/>
    <property type="project" value="TreeGrafter"/>
</dbReference>
<evidence type="ECO:0000259" key="12">
    <source>
        <dbReference type="Pfam" id="PF08546"/>
    </source>
</evidence>
<dbReference type="PANTHER" id="PTHR43765:SF2">
    <property type="entry name" value="2-DEHYDROPANTOATE 2-REDUCTASE"/>
    <property type="match status" value="1"/>
</dbReference>
<dbReference type="AlphaFoldDB" id="A0A157SBM1"/>
<organism evidence="13 14">
    <name type="scientific">Bordetella ansorpii</name>
    <dbReference type="NCBI Taxonomy" id="288768"/>
    <lineage>
        <taxon>Bacteria</taxon>
        <taxon>Pseudomonadati</taxon>
        <taxon>Pseudomonadota</taxon>
        <taxon>Betaproteobacteria</taxon>
        <taxon>Burkholderiales</taxon>
        <taxon>Alcaligenaceae</taxon>
        <taxon>Bordetella</taxon>
    </lineage>
</organism>
<evidence type="ECO:0000256" key="3">
    <source>
        <dbReference type="ARBA" id="ARBA00013014"/>
    </source>
</evidence>
<dbReference type="InterPro" id="IPR008927">
    <property type="entry name" value="6-PGluconate_DH-like_C_sf"/>
</dbReference>
<accession>A0A157SBM1</accession>
<reference evidence="13 14" key="1">
    <citation type="submission" date="2016-04" db="EMBL/GenBank/DDBJ databases">
        <authorList>
            <consortium name="Pathogen Informatics"/>
        </authorList>
    </citation>
    <scope>NUCLEOTIDE SEQUENCE [LARGE SCALE GENOMIC DNA]</scope>
    <source>
        <strain evidence="13 14">H050680373</strain>
    </source>
</reference>
<name>A0A157SBM1_9BORD</name>
<dbReference type="Proteomes" id="UP000076848">
    <property type="component" value="Unassembled WGS sequence"/>
</dbReference>
<dbReference type="RefSeq" id="WP_066125673.1">
    <property type="nucleotide sequence ID" value="NZ_FKIF01000002.1"/>
</dbReference>
<keyword evidence="6 10" id="KW-0521">NADP</keyword>
<evidence type="ECO:0000256" key="6">
    <source>
        <dbReference type="ARBA" id="ARBA00022857"/>
    </source>
</evidence>